<gene>
    <name evidence="2" type="ORF">HNQ39_003602</name>
</gene>
<dbReference type="Proteomes" id="UP000520814">
    <property type="component" value="Unassembled WGS sequence"/>
</dbReference>
<reference evidence="2 3" key="1">
    <citation type="submission" date="2020-08" db="EMBL/GenBank/DDBJ databases">
        <title>Genomic Encyclopedia of Type Strains, Phase IV (KMG-IV): sequencing the most valuable type-strain genomes for metagenomic binning, comparative biology and taxonomic classification.</title>
        <authorList>
            <person name="Goeker M."/>
        </authorList>
    </citation>
    <scope>NUCLEOTIDE SEQUENCE [LARGE SCALE GENOMIC DNA]</scope>
    <source>
        <strain evidence="2 3">DSM 23562</strain>
    </source>
</reference>
<dbReference type="InterPro" id="IPR011335">
    <property type="entry name" value="Restrct_endonuc-II-like"/>
</dbReference>
<dbReference type="SUPFAM" id="SSF52980">
    <property type="entry name" value="Restriction endonuclease-like"/>
    <property type="match status" value="1"/>
</dbReference>
<keyword evidence="2" id="KW-0255">Endonuclease</keyword>
<dbReference type="EMBL" id="JACHGW010000003">
    <property type="protein sequence ID" value="MBB6051792.1"/>
    <property type="molecule type" value="Genomic_DNA"/>
</dbReference>
<dbReference type="PANTHER" id="PTHR33352:SF2">
    <property type="entry name" value="SLL0995 PROTEIN"/>
    <property type="match status" value="1"/>
</dbReference>
<organism evidence="2 3">
    <name type="scientific">Armatimonas rosea</name>
    <dbReference type="NCBI Taxonomy" id="685828"/>
    <lineage>
        <taxon>Bacteria</taxon>
        <taxon>Bacillati</taxon>
        <taxon>Armatimonadota</taxon>
        <taxon>Armatimonadia</taxon>
        <taxon>Armatimonadales</taxon>
        <taxon>Armatimonadaceae</taxon>
        <taxon>Armatimonas</taxon>
    </lineage>
</organism>
<dbReference type="PANTHER" id="PTHR33352">
    <property type="entry name" value="SLR1095 PROTEIN"/>
    <property type="match status" value="1"/>
</dbReference>
<dbReference type="Pfam" id="PF05685">
    <property type="entry name" value="Uma2"/>
    <property type="match status" value="1"/>
</dbReference>
<comment type="caution">
    <text evidence="2">The sequence shown here is derived from an EMBL/GenBank/DDBJ whole genome shotgun (WGS) entry which is preliminary data.</text>
</comment>
<dbReference type="GO" id="GO:0004519">
    <property type="term" value="F:endonuclease activity"/>
    <property type="evidence" value="ECO:0007669"/>
    <property type="project" value="UniProtKB-KW"/>
</dbReference>
<evidence type="ECO:0000313" key="3">
    <source>
        <dbReference type="Proteomes" id="UP000520814"/>
    </source>
</evidence>
<proteinExistence type="predicted"/>
<dbReference type="InterPro" id="IPR008538">
    <property type="entry name" value="Uma2"/>
</dbReference>
<name>A0A7W9SS17_ARMRO</name>
<keyword evidence="2" id="KW-0378">Hydrolase</keyword>
<dbReference type="RefSeq" id="WP_221290092.1">
    <property type="nucleotide sequence ID" value="NZ_JACHGW010000003.1"/>
</dbReference>
<dbReference type="InterPro" id="IPR012296">
    <property type="entry name" value="Nuclease_put_TT1808"/>
</dbReference>
<evidence type="ECO:0000259" key="1">
    <source>
        <dbReference type="Pfam" id="PF05685"/>
    </source>
</evidence>
<protein>
    <submittedName>
        <fullName evidence="2">Uma2 family endonuclease</fullName>
    </submittedName>
</protein>
<feature type="domain" description="Putative restriction endonuclease" evidence="1">
    <location>
        <begin position="46"/>
        <end position="153"/>
    </location>
</feature>
<evidence type="ECO:0000313" key="2">
    <source>
        <dbReference type="EMBL" id="MBB6051792.1"/>
    </source>
</evidence>
<dbReference type="Gene3D" id="3.90.1570.10">
    <property type="entry name" value="tt1808, chain A"/>
    <property type="match status" value="1"/>
</dbReference>
<sequence length="209" mass="23845">MMTTLTSSPVHYPDSDGNPMADNTKQLHWIMLCKIGLDALYATQADVFIAGDLLWYPVEGQPKIRQAPDVMVVFGRPKADRGSYKQWEEAGVAPQIAFEILSPGNTLLEMARKFEFYEEYGIEEYYIYNPDTYDFSAWQRRDGKLRVAEFTSELTSPRMGIRFMVPDPPAPLEIYHPNGRRFVDGATLSQERDRLAAKLRELGIDPDTV</sequence>
<keyword evidence="2" id="KW-0540">Nuclease</keyword>
<dbReference type="AlphaFoldDB" id="A0A7W9SS17"/>
<keyword evidence="3" id="KW-1185">Reference proteome</keyword>
<accession>A0A7W9SS17</accession>